<sequence length="329" mass="35498">MSDTNWWFLDLAAVIAVTGALTFGIVSGITGSGRIVLTIPLVLFLPGYALVSALFPDKPNDDYQSFDDEKTGLGNPLLVSGGLEAIERTILSIVFSVALVPAITLFATVTPGGVALEPVLLGLSVLTVILAILAIGSRYRCPADRRFVPASSSISPFFTRSRLSPYDRVNCRPYNIAIAAGLLLLLASGGFALANPPQHDGFTELSVETENVSGDIETMYESTYPAGESQELAVTITNQEHEERRYTAIVLLQRVSYEGDDVTVRESTELDRTTATVSDGESTRQPLEITPTMRGSDLRLTVLLYDGDPPAEPTVDNAYRVARLPIEVE</sequence>
<feature type="transmembrane region" description="Helical" evidence="1">
    <location>
        <begin position="90"/>
        <end position="109"/>
    </location>
</feature>
<dbReference type="Pfam" id="PF07760">
    <property type="entry name" value="DUF1616"/>
    <property type="match status" value="1"/>
</dbReference>
<gene>
    <name evidence="3" type="ORF">ACFR99_10005</name>
</gene>
<evidence type="ECO:0000313" key="3">
    <source>
        <dbReference type="EMBL" id="MFD1563882.1"/>
    </source>
</evidence>
<feature type="transmembrane region" description="Helical" evidence="1">
    <location>
        <begin position="7"/>
        <end position="29"/>
    </location>
</feature>
<dbReference type="RefSeq" id="WP_390286859.1">
    <property type="nucleotide sequence ID" value="NZ_JBHUDI010000005.1"/>
</dbReference>
<organism evidence="3 4">
    <name type="scientific">Haloarchaeobius amylolyticus</name>
    <dbReference type="NCBI Taxonomy" id="1198296"/>
    <lineage>
        <taxon>Archaea</taxon>
        <taxon>Methanobacteriati</taxon>
        <taxon>Methanobacteriota</taxon>
        <taxon>Stenosarchaea group</taxon>
        <taxon>Halobacteria</taxon>
        <taxon>Halobacteriales</taxon>
        <taxon>Halorubellaceae</taxon>
        <taxon>Haloarchaeobius</taxon>
    </lineage>
</organism>
<keyword evidence="4" id="KW-1185">Reference proteome</keyword>
<evidence type="ECO:0000256" key="1">
    <source>
        <dbReference type="SAM" id="Phobius"/>
    </source>
</evidence>
<feature type="transmembrane region" description="Helical" evidence="1">
    <location>
        <begin position="115"/>
        <end position="136"/>
    </location>
</feature>
<dbReference type="InterPro" id="IPR011674">
    <property type="entry name" value="DUF1616"/>
</dbReference>
<comment type="caution">
    <text evidence="3">The sequence shown here is derived from an EMBL/GenBank/DDBJ whole genome shotgun (WGS) entry which is preliminary data.</text>
</comment>
<feature type="transmembrane region" description="Helical" evidence="1">
    <location>
        <begin position="174"/>
        <end position="194"/>
    </location>
</feature>
<keyword evidence="1" id="KW-0812">Transmembrane</keyword>
<dbReference type="AlphaFoldDB" id="A0ABD6BH82"/>
<feature type="domain" description="DUF1616" evidence="2">
    <location>
        <begin position="13"/>
        <end position="326"/>
    </location>
</feature>
<dbReference type="EMBL" id="JBHUDI010000005">
    <property type="protein sequence ID" value="MFD1563882.1"/>
    <property type="molecule type" value="Genomic_DNA"/>
</dbReference>
<keyword evidence="1" id="KW-1133">Transmembrane helix</keyword>
<evidence type="ECO:0000313" key="4">
    <source>
        <dbReference type="Proteomes" id="UP001597076"/>
    </source>
</evidence>
<dbReference type="Proteomes" id="UP001597076">
    <property type="component" value="Unassembled WGS sequence"/>
</dbReference>
<proteinExistence type="predicted"/>
<reference evidence="3 4" key="1">
    <citation type="journal article" date="2019" name="Int. J. Syst. Evol. Microbiol.">
        <title>The Global Catalogue of Microorganisms (GCM) 10K type strain sequencing project: providing services to taxonomists for standard genome sequencing and annotation.</title>
        <authorList>
            <consortium name="The Broad Institute Genomics Platform"/>
            <consortium name="The Broad Institute Genome Sequencing Center for Infectious Disease"/>
            <person name="Wu L."/>
            <person name="Ma J."/>
        </authorList>
    </citation>
    <scope>NUCLEOTIDE SEQUENCE [LARGE SCALE GENOMIC DNA]</scope>
    <source>
        <strain evidence="3 4">CGMCC 1.12230</strain>
    </source>
</reference>
<keyword evidence="1" id="KW-0472">Membrane</keyword>
<feature type="transmembrane region" description="Helical" evidence="1">
    <location>
        <begin position="35"/>
        <end position="55"/>
    </location>
</feature>
<evidence type="ECO:0000259" key="2">
    <source>
        <dbReference type="Pfam" id="PF07760"/>
    </source>
</evidence>
<protein>
    <submittedName>
        <fullName evidence="3">DUF1616 domain-containing protein</fullName>
    </submittedName>
</protein>
<name>A0ABD6BH82_9EURY</name>
<accession>A0ABD6BH82</accession>